<organism evidence="2">
    <name type="scientific">uncultured Pseudonocardia sp</name>
    <dbReference type="NCBI Taxonomy" id="211455"/>
    <lineage>
        <taxon>Bacteria</taxon>
        <taxon>Bacillati</taxon>
        <taxon>Actinomycetota</taxon>
        <taxon>Actinomycetes</taxon>
        <taxon>Pseudonocardiales</taxon>
        <taxon>Pseudonocardiaceae</taxon>
        <taxon>Pseudonocardia</taxon>
        <taxon>environmental samples</taxon>
    </lineage>
</organism>
<feature type="region of interest" description="Disordered" evidence="1">
    <location>
        <begin position="1"/>
        <end position="64"/>
    </location>
</feature>
<feature type="compositionally biased region" description="Low complexity" evidence="1">
    <location>
        <begin position="8"/>
        <end position="29"/>
    </location>
</feature>
<sequence length="64" mass="7124">CARPPAWPRSSTRCRSPRTPGCWRSGAAPGRPPAPWPPAWTPGTSWRSTGRRRPSRRRARPAPP</sequence>
<evidence type="ECO:0000256" key="1">
    <source>
        <dbReference type="SAM" id="MobiDB-lite"/>
    </source>
</evidence>
<feature type="compositionally biased region" description="Basic residues" evidence="1">
    <location>
        <begin position="49"/>
        <end position="64"/>
    </location>
</feature>
<proteinExistence type="predicted"/>
<feature type="non-terminal residue" evidence="2">
    <location>
        <position position="64"/>
    </location>
</feature>
<evidence type="ECO:0000313" key="2">
    <source>
        <dbReference type="EMBL" id="CAA9444883.1"/>
    </source>
</evidence>
<dbReference type="EMBL" id="CADCUS010000584">
    <property type="protein sequence ID" value="CAA9444883.1"/>
    <property type="molecule type" value="Genomic_DNA"/>
</dbReference>
<reference evidence="2" key="1">
    <citation type="submission" date="2020-02" db="EMBL/GenBank/DDBJ databases">
        <authorList>
            <person name="Meier V. D."/>
        </authorList>
    </citation>
    <scope>NUCLEOTIDE SEQUENCE</scope>
    <source>
        <strain evidence="2">AVDCRST_MAG66</strain>
    </source>
</reference>
<feature type="non-terminal residue" evidence="2">
    <location>
        <position position="1"/>
    </location>
</feature>
<feature type="compositionally biased region" description="Pro residues" evidence="1">
    <location>
        <begin position="30"/>
        <end position="40"/>
    </location>
</feature>
<accession>A0A6J4QHH4</accession>
<name>A0A6J4QHH4_9PSEU</name>
<dbReference type="AlphaFoldDB" id="A0A6J4QHH4"/>
<protein>
    <submittedName>
        <fullName evidence="2">Uncharacterized protein</fullName>
    </submittedName>
</protein>
<gene>
    <name evidence="2" type="ORF">AVDCRST_MAG66-4334</name>
</gene>